<accession>A0A2S1SIL0</accession>
<feature type="transmembrane region" description="Helical" evidence="1">
    <location>
        <begin position="64"/>
        <end position="85"/>
    </location>
</feature>
<keyword evidence="3" id="KW-1185">Reference proteome</keyword>
<dbReference type="AlphaFoldDB" id="A0A2S1SIL0"/>
<name>A0A2S1SIL0_9FLAO</name>
<dbReference type="Proteomes" id="UP000244937">
    <property type="component" value="Chromosome"/>
</dbReference>
<protein>
    <submittedName>
        <fullName evidence="2">Uncharacterized protein</fullName>
    </submittedName>
</protein>
<keyword evidence="1" id="KW-1133">Transmembrane helix</keyword>
<evidence type="ECO:0000313" key="2">
    <source>
        <dbReference type="EMBL" id="AWI26225.1"/>
    </source>
</evidence>
<proteinExistence type="predicted"/>
<sequence>MCSDFLKISKSYQPAGLAGSFPDSGSKLKRIFLTAKPAAAIGRVLPQATALGRERIGITAFYRFLPYTLPLLVWFCSGLVMVWFGKRCGLFGAPRTTPEQNTSETPAVTMLKNHQNRIYEKVNKCVKSYQIWTNSDFTKSL</sequence>
<dbReference type="KEGG" id="fpal:HYN49_10110"/>
<dbReference type="RefSeq" id="WP_108904003.1">
    <property type="nucleotide sequence ID" value="NZ_CP029187.1"/>
</dbReference>
<keyword evidence="1" id="KW-0812">Transmembrane</keyword>
<reference evidence="2 3" key="1">
    <citation type="submission" date="2018-05" db="EMBL/GenBank/DDBJ databases">
        <title>Genome sequencing of Flavobacterium sp. HYN0049.</title>
        <authorList>
            <person name="Yi H."/>
            <person name="Baek C."/>
        </authorList>
    </citation>
    <scope>NUCLEOTIDE SEQUENCE [LARGE SCALE GENOMIC DNA]</scope>
    <source>
        <strain evidence="2 3">HYN0049</strain>
    </source>
</reference>
<evidence type="ECO:0000256" key="1">
    <source>
        <dbReference type="SAM" id="Phobius"/>
    </source>
</evidence>
<organism evidence="2 3">
    <name type="scientific">Flavobacterium pallidum</name>
    <dbReference type="NCBI Taxonomy" id="2172098"/>
    <lineage>
        <taxon>Bacteria</taxon>
        <taxon>Pseudomonadati</taxon>
        <taxon>Bacteroidota</taxon>
        <taxon>Flavobacteriia</taxon>
        <taxon>Flavobacteriales</taxon>
        <taxon>Flavobacteriaceae</taxon>
        <taxon>Flavobacterium</taxon>
    </lineage>
</organism>
<evidence type="ECO:0000313" key="3">
    <source>
        <dbReference type="Proteomes" id="UP000244937"/>
    </source>
</evidence>
<keyword evidence="1" id="KW-0472">Membrane</keyword>
<dbReference type="EMBL" id="CP029187">
    <property type="protein sequence ID" value="AWI26225.1"/>
    <property type="molecule type" value="Genomic_DNA"/>
</dbReference>
<gene>
    <name evidence="2" type="ORF">HYN49_10110</name>
</gene>
<dbReference type="OrthoDB" id="9877394at2"/>